<name>A0A845KXD2_9FIRM</name>
<gene>
    <name evidence="3" type="ORF">GTO91_00490</name>
</gene>
<feature type="compositionally biased region" description="Low complexity" evidence="1">
    <location>
        <begin position="61"/>
        <end position="84"/>
    </location>
</feature>
<proteinExistence type="predicted"/>
<evidence type="ECO:0000256" key="1">
    <source>
        <dbReference type="SAM" id="MobiDB-lite"/>
    </source>
</evidence>
<reference evidence="3 4" key="1">
    <citation type="submission" date="2020-01" db="EMBL/GenBank/DDBJ databases">
        <title>Whole-genome sequence of Heliobacterium undosum DSM 13378.</title>
        <authorList>
            <person name="Kyndt J.A."/>
            <person name="Meyer T.E."/>
        </authorList>
    </citation>
    <scope>NUCLEOTIDE SEQUENCE [LARGE SCALE GENOMIC DNA]</scope>
    <source>
        <strain evidence="3 4">DSM 13378</strain>
    </source>
</reference>
<protein>
    <recommendedName>
        <fullName evidence="2">Flagellar protein FlgJ N-terminal domain-containing protein</fullName>
    </recommendedName>
</protein>
<evidence type="ECO:0000313" key="3">
    <source>
        <dbReference type="EMBL" id="MZP28202.1"/>
    </source>
</evidence>
<feature type="compositionally biased region" description="Basic and acidic residues" evidence="1">
    <location>
        <begin position="90"/>
        <end position="100"/>
    </location>
</feature>
<dbReference type="OrthoDB" id="9796740at2"/>
<dbReference type="RefSeq" id="WP_161253216.1">
    <property type="nucleotide sequence ID" value="NZ_WXEY01000001.1"/>
</dbReference>
<dbReference type="InterPro" id="IPR019301">
    <property type="entry name" value="Flagellar_prot_FlgJ_N"/>
</dbReference>
<accession>A0A845KXD2</accession>
<dbReference type="EMBL" id="WXEY01000001">
    <property type="protein sequence ID" value="MZP28202.1"/>
    <property type="molecule type" value="Genomic_DNA"/>
</dbReference>
<feature type="compositionally biased region" description="Polar residues" evidence="1">
    <location>
        <begin position="47"/>
        <end position="60"/>
    </location>
</feature>
<organism evidence="3 4">
    <name type="scientific">Heliomicrobium undosum</name>
    <dbReference type="NCBI Taxonomy" id="121734"/>
    <lineage>
        <taxon>Bacteria</taxon>
        <taxon>Bacillati</taxon>
        <taxon>Bacillota</taxon>
        <taxon>Clostridia</taxon>
        <taxon>Eubacteriales</taxon>
        <taxon>Heliobacteriaceae</taxon>
        <taxon>Heliomicrobium</taxon>
    </lineage>
</organism>
<feature type="region of interest" description="Disordered" evidence="1">
    <location>
        <begin position="38"/>
        <end position="100"/>
    </location>
</feature>
<evidence type="ECO:0000313" key="4">
    <source>
        <dbReference type="Proteomes" id="UP000463470"/>
    </source>
</evidence>
<feature type="domain" description="Flagellar protein FlgJ N-terminal" evidence="2">
    <location>
        <begin position="117"/>
        <end position="164"/>
    </location>
</feature>
<sequence>MTTPIQRFMDTSGLLSTARGQAALTEAKDGALFQRLMEEQLRKTATPADSSGTATDAKTTAQNASAASPPKAANPTAGAADSAAGSTLSEAEKEKERKRLREACQEFEALYIHQMLKGMRSTVPKSDLIEEAPGRKIWESMLDEEYAKSMAKREEVGLAKMLYKELSRPLE</sequence>
<comment type="caution">
    <text evidence="3">The sequence shown here is derived from an EMBL/GenBank/DDBJ whole genome shotgun (WGS) entry which is preliminary data.</text>
</comment>
<dbReference type="Pfam" id="PF10135">
    <property type="entry name" value="Rod-binding"/>
    <property type="match status" value="1"/>
</dbReference>
<keyword evidence="4" id="KW-1185">Reference proteome</keyword>
<dbReference type="AlphaFoldDB" id="A0A845KXD2"/>
<evidence type="ECO:0000259" key="2">
    <source>
        <dbReference type="Pfam" id="PF10135"/>
    </source>
</evidence>
<dbReference type="Proteomes" id="UP000463470">
    <property type="component" value="Unassembled WGS sequence"/>
</dbReference>